<protein>
    <recommendedName>
        <fullName evidence="3">STAS/SEC14 domain-containing protein</fullName>
    </recommendedName>
</protein>
<evidence type="ECO:0008006" key="3">
    <source>
        <dbReference type="Google" id="ProtNLM"/>
    </source>
</evidence>
<evidence type="ECO:0000313" key="1">
    <source>
        <dbReference type="EMBL" id="MBO2011513.1"/>
    </source>
</evidence>
<keyword evidence="2" id="KW-1185">Reference proteome</keyword>
<organism evidence="1 2">
    <name type="scientific">Hymenobacter negativus</name>
    <dbReference type="NCBI Taxonomy" id="2795026"/>
    <lineage>
        <taxon>Bacteria</taxon>
        <taxon>Pseudomonadati</taxon>
        <taxon>Bacteroidota</taxon>
        <taxon>Cytophagia</taxon>
        <taxon>Cytophagales</taxon>
        <taxon>Hymenobacteraceae</taxon>
        <taxon>Hymenobacter</taxon>
    </lineage>
</organism>
<dbReference type="Proteomes" id="UP000664369">
    <property type="component" value="Unassembled WGS sequence"/>
</dbReference>
<dbReference type="RefSeq" id="WP_208177201.1">
    <property type="nucleotide sequence ID" value="NZ_JAGETZ010000011.1"/>
</dbReference>
<accession>A0ABS3QKK0</accession>
<reference evidence="1 2" key="1">
    <citation type="submission" date="2021-03" db="EMBL/GenBank/DDBJ databases">
        <authorList>
            <person name="Kim M.K."/>
        </authorList>
    </citation>
    <scope>NUCLEOTIDE SEQUENCE [LARGE SCALE GENOMIC DNA]</scope>
    <source>
        <strain evidence="1 2">BT442</strain>
    </source>
</reference>
<comment type="caution">
    <text evidence="1">The sequence shown here is derived from an EMBL/GenBank/DDBJ whole genome shotgun (WGS) entry which is preliminary data.</text>
</comment>
<evidence type="ECO:0000313" key="2">
    <source>
        <dbReference type="Proteomes" id="UP000664369"/>
    </source>
</evidence>
<name>A0ABS3QKK0_9BACT</name>
<sequence>MSSLQHYFSNAAAVISYAPAGYIRLDWQAAPATAPELRAIYEHVLRAMIHHRSPTLMTVHNRRPPMSAEVQTWLTQEWIPRAVATVGYGRCAIVQAEMPLSRLAAHAVGSGQKTTLRYRYFDDETAADSWLREA</sequence>
<gene>
    <name evidence="1" type="ORF">J4E00_20780</name>
</gene>
<dbReference type="EMBL" id="JAGETZ010000011">
    <property type="protein sequence ID" value="MBO2011513.1"/>
    <property type="molecule type" value="Genomic_DNA"/>
</dbReference>
<proteinExistence type="predicted"/>